<proteinExistence type="predicted"/>
<reference evidence="2" key="2">
    <citation type="submission" date="2022-06" db="UniProtKB">
        <authorList>
            <consortium name="EnsemblPlants"/>
        </authorList>
    </citation>
    <scope>IDENTIFICATION</scope>
</reference>
<dbReference type="Gramene" id="TuG1812S0001501600.01.T02">
    <property type="protein sequence ID" value="TuG1812S0001501600.01.T02"/>
    <property type="gene ID" value="TuG1812S0001501600.01"/>
</dbReference>
<feature type="region of interest" description="Disordered" evidence="1">
    <location>
        <begin position="1"/>
        <end position="41"/>
    </location>
</feature>
<protein>
    <submittedName>
        <fullName evidence="2">Uncharacterized protein</fullName>
    </submittedName>
</protein>
<keyword evidence="3" id="KW-1185">Reference proteome</keyword>
<dbReference type="AlphaFoldDB" id="A0A8R7RAA6"/>
<name>A0A8R7RAA6_TRIUA</name>
<sequence length="103" mass="11296">MERREGRIGTARLPTAGPTMAPVTGSVAPRLPVSSQDGPAGRCPDGRVCAIHGTHLLHPGPPPQHRRGHYFVRTDYHNDAQVHTHALPCHPCTNLRRNPIETY</sequence>
<accession>A0A8R7RAA6</accession>
<dbReference type="EnsemblPlants" id="TuG1812S0001501600.01.T02">
    <property type="protein sequence ID" value="TuG1812S0001501600.01.T02"/>
    <property type="gene ID" value="TuG1812S0001501600.01"/>
</dbReference>
<organism evidence="2 3">
    <name type="scientific">Triticum urartu</name>
    <name type="common">Red wild einkorn</name>
    <name type="synonym">Crithodium urartu</name>
    <dbReference type="NCBI Taxonomy" id="4572"/>
    <lineage>
        <taxon>Eukaryota</taxon>
        <taxon>Viridiplantae</taxon>
        <taxon>Streptophyta</taxon>
        <taxon>Embryophyta</taxon>
        <taxon>Tracheophyta</taxon>
        <taxon>Spermatophyta</taxon>
        <taxon>Magnoliopsida</taxon>
        <taxon>Liliopsida</taxon>
        <taxon>Poales</taxon>
        <taxon>Poaceae</taxon>
        <taxon>BOP clade</taxon>
        <taxon>Pooideae</taxon>
        <taxon>Triticodae</taxon>
        <taxon>Triticeae</taxon>
        <taxon>Triticinae</taxon>
        <taxon>Triticum</taxon>
    </lineage>
</organism>
<evidence type="ECO:0000313" key="3">
    <source>
        <dbReference type="Proteomes" id="UP000015106"/>
    </source>
</evidence>
<dbReference type="Proteomes" id="UP000015106">
    <property type="component" value="Unassembled WGS sequence"/>
</dbReference>
<evidence type="ECO:0000256" key="1">
    <source>
        <dbReference type="SAM" id="MobiDB-lite"/>
    </source>
</evidence>
<reference evidence="3" key="1">
    <citation type="journal article" date="2013" name="Nature">
        <title>Draft genome of the wheat A-genome progenitor Triticum urartu.</title>
        <authorList>
            <person name="Ling H.Q."/>
            <person name="Zhao S."/>
            <person name="Liu D."/>
            <person name="Wang J."/>
            <person name="Sun H."/>
            <person name="Zhang C."/>
            <person name="Fan H."/>
            <person name="Li D."/>
            <person name="Dong L."/>
            <person name="Tao Y."/>
            <person name="Gao C."/>
            <person name="Wu H."/>
            <person name="Li Y."/>
            <person name="Cui Y."/>
            <person name="Guo X."/>
            <person name="Zheng S."/>
            <person name="Wang B."/>
            <person name="Yu K."/>
            <person name="Liang Q."/>
            <person name="Yang W."/>
            <person name="Lou X."/>
            <person name="Chen J."/>
            <person name="Feng M."/>
            <person name="Jian J."/>
            <person name="Zhang X."/>
            <person name="Luo G."/>
            <person name="Jiang Y."/>
            <person name="Liu J."/>
            <person name="Wang Z."/>
            <person name="Sha Y."/>
            <person name="Zhang B."/>
            <person name="Wu H."/>
            <person name="Tang D."/>
            <person name="Shen Q."/>
            <person name="Xue P."/>
            <person name="Zou S."/>
            <person name="Wang X."/>
            <person name="Liu X."/>
            <person name="Wang F."/>
            <person name="Yang Y."/>
            <person name="An X."/>
            <person name="Dong Z."/>
            <person name="Zhang K."/>
            <person name="Zhang X."/>
            <person name="Luo M.C."/>
            <person name="Dvorak J."/>
            <person name="Tong Y."/>
            <person name="Wang J."/>
            <person name="Yang H."/>
            <person name="Li Z."/>
            <person name="Wang D."/>
            <person name="Zhang A."/>
            <person name="Wang J."/>
        </authorList>
    </citation>
    <scope>NUCLEOTIDE SEQUENCE</scope>
    <source>
        <strain evidence="3">cv. G1812</strain>
    </source>
</reference>
<evidence type="ECO:0000313" key="2">
    <source>
        <dbReference type="EnsemblPlants" id="TuG1812S0001501600.01.T02"/>
    </source>
</evidence>